<protein>
    <recommendedName>
        <fullName evidence="5">Lipoprotein</fullName>
    </recommendedName>
</protein>
<dbReference type="InterPro" id="IPR036908">
    <property type="entry name" value="RlpA-like_sf"/>
</dbReference>
<evidence type="ECO:0000256" key="2">
    <source>
        <dbReference type="SAM" id="SignalP"/>
    </source>
</evidence>
<comment type="caution">
    <text evidence="3">The sequence shown here is derived from an EMBL/GenBank/DDBJ whole genome shotgun (WGS) entry which is preliminary data.</text>
</comment>
<keyword evidence="2" id="KW-0732">Signal</keyword>
<evidence type="ECO:0008006" key="5">
    <source>
        <dbReference type="Google" id="ProtNLM"/>
    </source>
</evidence>
<dbReference type="EMBL" id="BSRZ01000004">
    <property type="protein sequence ID" value="GLW64094.1"/>
    <property type="molecule type" value="Genomic_DNA"/>
</dbReference>
<feature type="chain" id="PRO_5040843334" description="Lipoprotein" evidence="2">
    <location>
        <begin position="26"/>
        <end position="289"/>
    </location>
</feature>
<name>A0A9W6PT74_9ACTN</name>
<sequence>MSHTTLARRLSFAVGAMALIGVTAACSGGGERVAGTVAGESSGCAAVQQQIAAGQSVDVAAAKHCDQQEFAELENARQAARAQGQKPAMQISRTCRLVNERAARGDATLDFDLAFHCRQRERFANTTNAVSGLGEGGQLSSLCRGAQVRKARGESVDAFTEAFCAQEQAKAGGASGQGQRQASTGGASSAPKASAPRASAQPQQNASGEVVCQGSTVTLSGENGAPAASSGQLPIGTRVKVTNLDNGKSVTVEVTSRSGSCILLNNAAFEQVREPGKFLIRRARIERVG</sequence>
<accession>A0A9W6PT74</accession>
<feature type="compositionally biased region" description="Low complexity" evidence="1">
    <location>
        <begin position="171"/>
        <end position="207"/>
    </location>
</feature>
<dbReference type="RefSeq" id="WP_217998747.1">
    <property type="nucleotide sequence ID" value="NZ_BSRZ01000004.1"/>
</dbReference>
<proteinExistence type="predicted"/>
<evidence type="ECO:0000313" key="3">
    <source>
        <dbReference type="EMBL" id="GLW64094.1"/>
    </source>
</evidence>
<gene>
    <name evidence="3" type="ORF">Arub01_23380</name>
</gene>
<reference evidence="3" key="1">
    <citation type="submission" date="2023-02" db="EMBL/GenBank/DDBJ databases">
        <title>Actinomadura rubrobrunea NBRC 14622.</title>
        <authorList>
            <person name="Ichikawa N."/>
            <person name="Sato H."/>
            <person name="Tonouchi N."/>
        </authorList>
    </citation>
    <scope>NUCLEOTIDE SEQUENCE</scope>
    <source>
        <strain evidence="3">NBRC 14622</strain>
    </source>
</reference>
<dbReference type="Proteomes" id="UP001165124">
    <property type="component" value="Unassembled WGS sequence"/>
</dbReference>
<keyword evidence="4" id="KW-1185">Reference proteome</keyword>
<evidence type="ECO:0000256" key="1">
    <source>
        <dbReference type="SAM" id="MobiDB-lite"/>
    </source>
</evidence>
<feature type="region of interest" description="Disordered" evidence="1">
    <location>
        <begin position="171"/>
        <end position="209"/>
    </location>
</feature>
<evidence type="ECO:0000313" key="4">
    <source>
        <dbReference type="Proteomes" id="UP001165124"/>
    </source>
</evidence>
<feature type="signal peptide" evidence="2">
    <location>
        <begin position="1"/>
        <end position="25"/>
    </location>
</feature>
<organism evidence="3 4">
    <name type="scientific">Actinomadura rubrobrunea</name>
    <dbReference type="NCBI Taxonomy" id="115335"/>
    <lineage>
        <taxon>Bacteria</taxon>
        <taxon>Bacillati</taxon>
        <taxon>Actinomycetota</taxon>
        <taxon>Actinomycetes</taxon>
        <taxon>Streptosporangiales</taxon>
        <taxon>Thermomonosporaceae</taxon>
        <taxon>Actinomadura</taxon>
    </lineage>
</organism>
<dbReference type="Gene3D" id="2.40.40.10">
    <property type="entry name" value="RlpA-like domain"/>
    <property type="match status" value="1"/>
</dbReference>
<dbReference type="AlphaFoldDB" id="A0A9W6PT74"/>